<feature type="compositionally biased region" description="Low complexity" evidence="1">
    <location>
        <begin position="356"/>
        <end position="375"/>
    </location>
</feature>
<feature type="compositionally biased region" description="Polar residues" evidence="1">
    <location>
        <begin position="22"/>
        <end position="31"/>
    </location>
</feature>
<feature type="domain" description="Guanylate cyclase" evidence="3">
    <location>
        <begin position="836"/>
        <end position="968"/>
    </location>
</feature>
<feature type="compositionally biased region" description="Low complexity" evidence="1">
    <location>
        <begin position="481"/>
        <end position="493"/>
    </location>
</feature>
<dbReference type="InterPro" id="IPR001054">
    <property type="entry name" value="A/G_cyclase"/>
</dbReference>
<evidence type="ECO:0008006" key="7">
    <source>
        <dbReference type="Google" id="ProtNLM"/>
    </source>
</evidence>
<dbReference type="Pfam" id="PF00211">
    <property type="entry name" value="Guanylate_cyc"/>
    <property type="match status" value="1"/>
</dbReference>
<dbReference type="GO" id="GO:0009190">
    <property type="term" value="P:cyclic nucleotide biosynthetic process"/>
    <property type="evidence" value="ECO:0007669"/>
    <property type="project" value="InterPro"/>
</dbReference>
<feature type="compositionally biased region" description="Polar residues" evidence="1">
    <location>
        <begin position="396"/>
        <end position="423"/>
    </location>
</feature>
<proteinExistence type="predicted"/>
<keyword evidence="2" id="KW-0472">Membrane</keyword>
<dbReference type="Gene3D" id="3.30.70.1230">
    <property type="entry name" value="Nucleotide cyclase"/>
    <property type="match status" value="1"/>
</dbReference>
<dbReference type="InterPro" id="IPR029787">
    <property type="entry name" value="Nucleotide_cyclase"/>
</dbReference>
<evidence type="ECO:0000259" key="4">
    <source>
        <dbReference type="PROSITE" id="PS50222"/>
    </source>
</evidence>
<organism evidence="5 6">
    <name type="scientific">Polarella glacialis</name>
    <name type="common">Dinoflagellate</name>
    <dbReference type="NCBI Taxonomy" id="89957"/>
    <lineage>
        <taxon>Eukaryota</taxon>
        <taxon>Sar</taxon>
        <taxon>Alveolata</taxon>
        <taxon>Dinophyceae</taxon>
        <taxon>Suessiales</taxon>
        <taxon>Suessiaceae</taxon>
        <taxon>Polarella</taxon>
    </lineage>
</organism>
<dbReference type="OrthoDB" id="60033at2759"/>
<feature type="transmembrane region" description="Helical" evidence="2">
    <location>
        <begin position="554"/>
        <end position="572"/>
    </location>
</feature>
<feature type="compositionally biased region" description="Polar residues" evidence="1">
    <location>
        <begin position="376"/>
        <end position="389"/>
    </location>
</feature>
<dbReference type="PROSITE" id="PS50222">
    <property type="entry name" value="EF_HAND_2"/>
    <property type="match status" value="1"/>
</dbReference>
<dbReference type="EMBL" id="CAJNNV010032951">
    <property type="protein sequence ID" value="CAE8641611.1"/>
    <property type="molecule type" value="Genomic_DNA"/>
</dbReference>
<dbReference type="PANTHER" id="PTHR43336">
    <property type="entry name" value="OXYGEN SENSOR HISTIDINE KINASE RESPONSE REGULATOR DEVS/DOSS"/>
    <property type="match status" value="1"/>
</dbReference>
<feature type="transmembrane region" description="Helical" evidence="2">
    <location>
        <begin position="174"/>
        <end position="191"/>
    </location>
</feature>
<evidence type="ECO:0000256" key="2">
    <source>
        <dbReference type="SAM" id="Phobius"/>
    </source>
</evidence>
<dbReference type="SMART" id="SM00044">
    <property type="entry name" value="CYCc"/>
    <property type="match status" value="1"/>
</dbReference>
<dbReference type="Proteomes" id="UP000654075">
    <property type="component" value="Unassembled WGS sequence"/>
</dbReference>
<dbReference type="AlphaFoldDB" id="A0A813HV44"/>
<comment type="caution">
    <text evidence="5">The sequence shown here is derived from an EMBL/GenBank/DDBJ whole genome shotgun (WGS) entry which is preliminary data.</text>
</comment>
<keyword evidence="6" id="KW-1185">Reference proteome</keyword>
<evidence type="ECO:0000313" key="6">
    <source>
        <dbReference type="Proteomes" id="UP000654075"/>
    </source>
</evidence>
<evidence type="ECO:0000256" key="1">
    <source>
        <dbReference type="SAM" id="MobiDB-lite"/>
    </source>
</evidence>
<feature type="compositionally biased region" description="Basic and acidic residues" evidence="1">
    <location>
        <begin position="126"/>
        <end position="136"/>
    </location>
</feature>
<dbReference type="CDD" id="cd07302">
    <property type="entry name" value="CHD"/>
    <property type="match status" value="1"/>
</dbReference>
<protein>
    <recommendedName>
        <fullName evidence="7">Guanylate cyclase domain-containing protein</fullName>
    </recommendedName>
</protein>
<name>A0A813HV44_POLGL</name>
<dbReference type="PROSITE" id="PS50125">
    <property type="entry name" value="GUANYLATE_CYCLASE_2"/>
    <property type="match status" value="1"/>
</dbReference>
<accession>A0A813HV44</accession>
<gene>
    <name evidence="5" type="ORF">PGLA1383_LOCUS56229</name>
</gene>
<dbReference type="GO" id="GO:0005509">
    <property type="term" value="F:calcium ion binding"/>
    <property type="evidence" value="ECO:0007669"/>
    <property type="project" value="InterPro"/>
</dbReference>
<sequence>MPVSGDEPGSPGSRAASDRNPSKSSKASTGDGSARGVFPENFDKGDVSDQEDDVRLQNSGSDEAGTEMSSPTSALSPKMTFRGKNSEFEGEPKMSFTRLDSILDSQFGTVSGKKPHVSENSSNSDKFIDQDGHDRPSLRRKANYTGLFGTQVFEEQSRCIACKTTFARVVEHRLFTACFIILTVYALFAPDVDSVFGSRQSKYALSIVTSLVFCLFVLELLCQSCVKNGYLFGAYFWLDLAALLSLLPDTWMVQHLEDSNSFVAGRTSQFSRIIALVGRSSRAARLNRLTRMVRVAALIPKVAATFRTKASDEKIHKLLDRKFHRIFSFLDEDTDGVISQMVLDKVLERLTKNKPRPSSTSSRSSRSSPFSTFSSLRNYASSSPTSNASRIGIQSAMKSESPSVETTDSSLRAQPESQPSTPAHSPGVSPDAGAIGRKRTSTTRTTEVRFGDSEVAQVEVLPQISIDSKKVAEELTRDRTSTPSSLTSLTRQSGRYSTESTQKSPEEPSVSFEEFSSTILEDDWVKEKLFRACRQQIRKSESMQNIGMKHVEDVGVKVALGVLLLLLVLSFLTPVPEDWSGTLALEILDTQARVQYSDWNLTTLPLPLQEQVILWMASLAASPDKGNLLYLDVSKRIVCTELELGGSSSICPDVLGPGMPWNLRVSLQAVDEAIQISTWRKADLLLLRLPVIEDVDISLGELERQITSVALVDARKITESEAIVSIITTVCVIVIIILGITTLTKDLASLSTNLLKPLRSLTEEMQSIAQMQLAGLEPDGNAYERGTAEVRLIHHIFAKTKTAIRSWGKYVPWPVVQLLLAAGVDASPAVSEKEVSMFFSDIAGFTSIIEKLPPERSLLLLSRYFNDMSQVIDDHGGIVIEFIGDAILSVYGAPVKNRDHPEACVRATLKMLRALERVNDWSKQHDLPKVGIRCGIHTGEVLCGNMGFHSRMKYGIVGENANIPAKLEEMNNNYGTNNLMSEATYNRLSPTAFIIRPIDYVYLRQGRGNPGEVQAVELVFNVLGVLGKSPHPMKTQKLIAVADDFSNALEAYRGQVFGEALEQFTITNKAMKEVYHEDDEPSLLFIKRCRSYLETPPPEGWDGVWDRTVE</sequence>
<keyword evidence="2" id="KW-0812">Transmembrane</keyword>
<keyword evidence="2" id="KW-1133">Transmembrane helix</keyword>
<evidence type="ECO:0000313" key="5">
    <source>
        <dbReference type="EMBL" id="CAE8641611.1"/>
    </source>
</evidence>
<dbReference type="PANTHER" id="PTHR43336:SF3">
    <property type="entry name" value="GUANYLATE CYCLASE DOMAIN-CONTAINING PROTEIN"/>
    <property type="match status" value="1"/>
</dbReference>
<feature type="compositionally biased region" description="Polar residues" evidence="1">
    <location>
        <begin position="494"/>
        <end position="503"/>
    </location>
</feature>
<dbReference type="SUPFAM" id="SSF55073">
    <property type="entry name" value="Nucleotide cyclase"/>
    <property type="match status" value="1"/>
</dbReference>
<feature type="transmembrane region" description="Helical" evidence="2">
    <location>
        <begin position="229"/>
        <end position="247"/>
    </location>
</feature>
<feature type="transmembrane region" description="Helical" evidence="2">
    <location>
        <begin position="722"/>
        <end position="743"/>
    </location>
</feature>
<feature type="compositionally biased region" description="Polar residues" evidence="1">
    <location>
        <begin position="56"/>
        <end position="75"/>
    </location>
</feature>
<evidence type="ECO:0000259" key="3">
    <source>
        <dbReference type="PROSITE" id="PS50125"/>
    </source>
</evidence>
<feature type="region of interest" description="Disordered" evidence="1">
    <location>
        <begin position="1"/>
        <end position="92"/>
    </location>
</feature>
<feature type="region of interest" description="Disordered" evidence="1">
    <location>
        <begin position="110"/>
        <end position="136"/>
    </location>
</feature>
<feature type="domain" description="EF-hand" evidence="4">
    <location>
        <begin position="318"/>
        <end position="353"/>
    </location>
</feature>
<feature type="transmembrane region" description="Helical" evidence="2">
    <location>
        <begin position="203"/>
        <end position="222"/>
    </location>
</feature>
<dbReference type="InterPro" id="IPR002048">
    <property type="entry name" value="EF_hand_dom"/>
</dbReference>
<dbReference type="GO" id="GO:0035556">
    <property type="term" value="P:intracellular signal transduction"/>
    <property type="evidence" value="ECO:0007669"/>
    <property type="project" value="InterPro"/>
</dbReference>
<feature type="region of interest" description="Disordered" evidence="1">
    <location>
        <begin position="352"/>
        <end position="446"/>
    </location>
</feature>
<feature type="region of interest" description="Disordered" evidence="1">
    <location>
        <begin position="472"/>
        <end position="512"/>
    </location>
</feature>
<reference evidence="5" key="1">
    <citation type="submission" date="2021-02" db="EMBL/GenBank/DDBJ databases">
        <authorList>
            <person name="Dougan E. K."/>
            <person name="Rhodes N."/>
            <person name="Thang M."/>
            <person name="Chan C."/>
        </authorList>
    </citation>
    <scope>NUCLEOTIDE SEQUENCE</scope>
</reference>